<name>A0A3N4L168_9PEZI</name>
<feature type="compositionally biased region" description="Polar residues" evidence="1">
    <location>
        <begin position="159"/>
        <end position="177"/>
    </location>
</feature>
<accession>A0A3N4L168</accession>
<sequence>MYSSYMYERGSGTQCHITESKIRKGGGEKEGKPENPWFQLLYMSRSTYSGDKTCIVRYFLPAPSTQNVIYRWRRLIPSAGGQGLETNGRAPHPDDPMLNYTESTACLPPACTLSKVHFPEWYHSLAAFYHVDTYGKFVCFRSPRQKLYTPPTHMANGHQRPSQQYFENNTGINLPRI</sequence>
<reference evidence="2 3" key="1">
    <citation type="journal article" date="2018" name="Nat. Ecol. Evol.">
        <title>Pezizomycetes genomes reveal the molecular basis of ectomycorrhizal truffle lifestyle.</title>
        <authorList>
            <person name="Murat C."/>
            <person name="Payen T."/>
            <person name="Noel B."/>
            <person name="Kuo A."/>
            <person name="Morin E."/>
            <person name="Chen J."/>
            <person name="Kohler A."/>
            <person name="Krizsan K."/>
            <person name="Balestrini R."/>
            <person name="Da Silva C."/>
            <person name="Montanini B."/>
            <person name="Hainaut M."/>
            <person name="Levati E."/>
            <person name="Barry K.W."/>
            <person name="Belfiori B."/>
            <person name="Cichocki N."/>
            <person name="Clum A."/>
            <person name="Dockter R.B."/>
            <person name="Fauchery L."/>
            <person name="Guy J."/>
            <person name="Iotti M."/>
            <person name="Le Tacon F."/>
            <person name="Lindquist E.A."/>
            <person name="Lipzen A."/>
            <person name="Malagnac F."/>
            <person name="Mello A."/>
            <person name="Molinier V."/>
            <person name="Miyauchi S."/>
            <person name="Poulain J."/>
            <person name="Riccioni C."/>
            <person name="Rubini A."/>
            <person name="Sitrit Y."/>
            <person name="Splivallo R."/>
            <person name="Traeger S."/>
            <person name="Wang M."/>
            <person name="Zifcakova L."/>
            <person name="Wipf D."/>
            <person name="Zambonelli A."/>
            <person name="Paolocci F."/>
            <person name="Nowrousian M."/>
            <person name="Ottonello S."/>
            <person name="Baldrian P."/>
            <person name="Spatafora J.W."/>
            <person name="Henrissat B."/>
            <person name="Nagy L.G."/>
            <person name="Aury J.M."/>
            <person name="Wincker P."/>
            <person name="Grigoriev I.V."/>
            <person name="Bonfante P."/>
            <person name="Martin F.M."/>
        </authorList>
    </citation>
    <scope>NUCLEOTIDE SEQUENCE [LARGE SCALE GENOMIC DNA]</scope>
    <source>
        <strain evidence="2 3">CCBAS932</strain>
    </source>
</reference>
<evidence type="ECO:0000313" key="3">
    <source>
        <dbReference type="Proteomes" id="UP000277580"/>
    </source>
</evidence>
<proteinExistence type="predicted"/>
<dbReference type="Proteomes" id="UP000277580">
    <property type="component" value="Unassembled WGS sequence"/>
</dbReference>
<protein>
    <submittedName>
        <fullName evidence="2">Uncharacterized protein</fullName>
    </submittedName>
</protein>
<feature type="region of interest" description="Disordered" evidence="1">
    <location>
        <begin position="150"/>
        <end position="177"/>
    </location>
</feature>
<evidence type="ECO:0000256" key="1">
    <source>
        <dbReference type="SAM" id="MobiDB-lite"/>
    </source>
</evidence>
<dbReference type="InParanoid" id="A0A3N4L168"/>
<gene>
    <name evidence="2" type="ORF">P167DRAFT_541906</name>
</gene>
<keyword evidence="3" id="KW-1185">Reference proteome</keyword>
<evidence type="ECO:0000313" key="2">
    <source>
        <dbReference type="EMBL" id="RPB16564.1"/>
    </source>
</evidence>
<organism evidence="2 3">
    <name type="scientific">Morchella conica CCBAS932</name>
    <dbReference type="NCBI Taxonomy" id="1392247"/>
    <lineage>
        <taxon>Eukaryota</taxon>
        <taxon>Fungi</taxon>
        <taxon>Dikarya</taxon>
        <taxon>Ascomycota</taxon>
        <taxon>Pezizomycotina</taxon>
        <taxon>Pezizomycetes</taxon>
        <taxon>Pezizales</taxon>
        <taxon>Morchellaceae</taxon>
        <taxon>Morchella</taxon>
    </lineage>
</organism>
<dbReference type="EMBL" id="ML119108">
    <property type="protein sequence ID" value="RPB16564.1"/>
    <property type="molecule type" value="Genomic_DNA"/>
</dbReference>
<dbReference type="AlphaFoldDB" id="A0A3N4L168"/>